<dbReference type="OrthoDB" id="9790406at2"/>
<sequence length="189" mass="20556">MMETKNTELATTLGTRSLKRDILAEGLQYLTFNLAGEEYGIDILKVQEIRGWMPVTKVPNAPVFVRGVMNLRGAIVPVIDLRLRFGLEAVEYTKITVVIVVTVQSDSGSRIIGMVVDGVSDVLNVNATDIKPSPDFGTAVHTEFISGLVTIEAGMVMLLDVDRLLSIDEMFALEAVRTTESRGVAMLAA</sequence>
<keyword evidence="3" id="KW-0963">Cytoplasm</keyword>
<dbReference type="PANTHER" id="PTHR22617:SF45">
    <property type="entry name" value="CHEMOTAXIS PROTEIN CHEW"/>
    <property type="match status" value="1"/>
</dbReference>
<gene>
    <name evidence="5" type="primary">cheW</name>
    <name evidence="5" type="ORF">BN874_1750007</name>
</gene>
<dbReference type="AlphaFoldDB" id="A0A7U7J3G8"/>
<accession>A0A7U7J3G8</accession>
<evidence type="ECO:0000256" key="3">
    <source>
        <dbReference type="ARBA" id="ARBA00022490"/>
    </source>
</evidence>
<evidence type="ECO:0000256" key="1">
    <source>
        <dbReference type="ARBA" id="ARBA00004496"/>
    </source>
</evidence>
<dbReference type="GO" id="GO:0007165">
    <property type="term" value="P:signal transduction"/>
    <property type="evidence" value="ECO:0007669"/>
    <property type="project" value="InterPro"/>
</dbReference>
<organism evidence="5 6">
    <name type="scientific">Candidatus Contendobacter odensis Run_B_J11</name>
    <dbReference type="NCBI Taxonomy" id="1400861"/>
    <lineage>
        <taxon>Bacteria</taxon>
        <taxon>Pseudomonadati</taxon>
        <taxon>Pseudomonadota</taxon>
        <taxon>Gammaproteobacteria</taxon>
        <taxon>Candidatus Competibacteraceae</taxon>
        <taxon>Candidatus Contendibacter</taxon>
    </lineage>
</organism>
<feature type="domain" description="CheW-like" evidence="4">
    <location>
        <begin position="26"/>
        <end position="170"/>
    </location>
</feature>
<evidence type="ECO:0000313" key="5">
    <source>
        <dbReference type="EMBL" id="CDH44579.1"/>
    </source>
</evidence>
<dbReference type="EMBL" id="CBTK010000085">
    <property type="protein sequence ID" value="CDH44579.1"/>
    <property type="molecule type" value="Genomic_DNA"/>
</dbReference>
<name>A0A7U7J3G8_9GAMM</name>
<dbReference type="PANTHER" id="PTHR22617">
    <property type="entry name" value="CHEMOTAXIS SENSOR HISTIDINE KINASE-RELATED"/>
    <property type="match status" value="1"/>
</dbReference>
<comment type="subcellular location">
    <subcellularLocation>
        <location evidence="1">Cytoplasm</location>
    </subcellularLocation>
</comment>
<proteinExistence type="predicted"/>
<dbReference type="CDD" id="cd00732">
    <property type="entry name" value="CheW"/>
    <property type="match status" value="1"/>
</dbReference>
<dbReference type="InterPro" id="IPR039315">
    <property type="entry name" value="CheW"/>
</dbReference>
<dbReference type="Gene3D" id="2.30.30.40">
    <property type="entry name" value="SH3 Domains"/>
    <property type="match status" value="1"/>
</dbReference>
<keyword evidence="6" id="KW-1185">Reference proteome</keyword>
<dbReference type="SUPFAM" id="SSF50341">
    <property type="entry name" value="CheW-like"/>
    <property type="match status" value="1"/>
</dbReference>
<evidence type="ECO:0000256" key="2">
    <source>
        <dbReference type="ARBA" id="ARBA00021483"/>
    </source>
</evidence>
<dbReference type="GO" id="GO:0006935">
    <property type="term" value="P:chemotaxis"/>
    <property type="evidence" value="ECO:0007669"/>
    <property type="project" value="InterPro"/>
</dbReference>
<dbReference type="Gene3D" id="2.40.50.180">
    <property type="entry name" value="CheA-289, Domain 4"/>
    <property type="match status" value="1"/>
</dbReference>
<evidence type="ECO:0000259" key="4">
    <source>
        <dbReference type="PROSITE" id="PS50851"/>
    </source>
</evidence>
<dbReference type="InterPro" id="IPR002545">
    <property type="entry name" value="CheW-lke_dom"/>
</dbReference>
<reference evidence="5 6" key="1">
    <citation type="journal article" date="2014" name="ISME J.">
        <title>Candidatus Competibacter-lineage genomes retrieved from metagenomes reveal functional metabolic diversity.</title>
        <authorList>
            <person name="McIlroy S.J."/>
            <person name="Albertsen M."/>
            <person name="Andresen E.K."/>
            <person name="Saunders A.M."/>
            <person name="Kristiansen R."/>
            <person name="Stokholm-Bjerregaard M."/>
            <person name="Nielsen K.L."/>
            <person name="Nielsen P.H."/>
        </authorList>
    </citation>
    <scope>NUCLEOTIDE SEQUENCE [LARGE SCALE GENOMIC DNA]</scope>
    <source>
        <strain evidence="5 6">Run_B_J11</strain>
    </source>
</reference>
<dbReference type="SMART" id="SM00260">
    <property type="entry name" value="CheW"/>
    <property type="match status" value="1"/>
</dbReference>
<evidence type="ECO:0000313" key="6">
    <source>
        <dbReference type="Proteomes" id="UP000019184"/>
    </source>
</evidence>
<dbReference type="Pfam" id="PF01584">
    <property type="entry name" value="CheW"/>
    <property type="match status" value="1"/>
</dbReference>
<dbReference type="GO" id="GO:0005829">
    <property type="term" value="C:cytosol"/>
    <property type="evidence" value="ECO:0007669"/>
    <property type="project" value="TreeGrafter"/>
</dbReference>
<dbReference type="InterPro" id="IPR036061">
    <property type="entry name" value="CheW-like_dom_sf"/>
</dbReference>
<dbReference type="Proteomes" id="UP000019184">
    <property type="component" value="Unassembled WGS sequence"/>
</dbReference>
<dbReference type="PROSITE" id="PS50851">
    <property type="entry name" value="CHEW"/>
    <property type="match status" value="1"/>
</dbReference>
<comment type="caution">
    <text evidence="5">The sequence shown here is derived from an EMBL/GenBank/DDBJ whole genome shotgun (WGS) entry which is preliminary data.</text>
</comment>
<dbReference type="RefSeq" id="WP_081756215.1">
    <property type="nucleotide sequence ID" value="NZ_CBTK010000085.1"/>
</dbReference>
<protein>
    <recommendedName>
        <fullName evidence="2">Chemotaxis protein CheW</fullName>
    </recommendedName>
</protein>